<evidence type="ECO:0000259" key="5">
    <source>
        <dbReference type="Pfam" id="PF13007"/>
    </source>
</evidence>
<feature type="region of interest" description="Disordered" evidence="2">
    <location>
        <begin position="42"/>
        <end position="68"/>
    </location>
</feature>
<evidence type="ECO:0000256" key="1">
    <source>
        <dbReference type="SAM" id="Coils"/>
    </source>
</evidence>
<dbReference type="EMBL" id="NIQC01000003">
    <property type="protein sequence ID" value="OWZ84680.1"/>
    <property type="molecule type" value="Genomic_DNA"/>
</dbReference>
<evidence type="ECO:0000259" key="4">
    <source>
        <dbReference type="Pfam" id="PF13005"/>
    </source>
</evidence>
<feature type="coiled-coil region" evidence="1">
    <location>
        <begin position="1"/>
        <end position="35"/>
    </location>
</feature>
<feature type="domain" description="Transposase IS66 central" evidence="3">
    <location>
        <begin position="174"/>
        <end position="362"/>
    </location>
</feature>
<feature type="domain" description="Transposase TnpC homeodomain" evidence="5">
    <location>
        <begin position="31"/>
        <end position="100"/>
    </location>
</feature>
<dbReference type="NCBIfam" id="NF033517">
    <property type="entry name" value="transpos_IS66"/>
    <property type="match status" value="1"/>
</dbReference>
<organism evidence="6 7">
    <name type="scientific">Natranaerobius trueperi</name>
    <dbReference type="NCBI Taxonomy" id="759412"/>
    <lineage>
        <taxon>Bacteria</taxon>
        <taxon>Bacillati</taxon>
        <taxon>Bacillota</taxon>
        <taxon>Clostridia</taxon>
        <taxon>Natranaerobiales</taxon>
        <taxon>Natranaerobiaceae</taxon>
        <taxon>Natranaerobius</taxon>
    </lineage>
</organism>
<feature type="non-terminal residue" evidence="6">
    <location>
        <position position="362"/>
    </location>
</feature>
<dbReference type="InterPro" id="IPR004291">
    <property type="entry name" value="Transposase_IS66_central"/>
</dbReference>
<feature type="domain" description="Transposase IS66 zinc-finger binding" evidence="4">
    <location>
        <begin position="109"/>
        <end position="153"/>
    </location>
</feature>
<comment type="caution">
    <text evidence="6">The sequence shown here is derived from an EMBL/GenBank/DDBJ whole genome shotgun (WGS) entry which is preliminary data.</text>
</comment>
<dbReference type="OrthoDB" id="9760067at2"/>
<dbReference type="Pfam" id="PF03050">
    <property type="entry name" value="DDE_Tnp_IS66"/>
    <property type="match status" value="1"/>
</dbReference>
<proteinExistence type="predicted"/>
<dbReference type="Pfam" id="PF13007">
    <property type="entry name" value="LZ_Tnp_IS66"/>
    <property type="match status" value="1"/>
</dbReference>
<dbReference type="RefSeq" id="WP_089022750.1">
    <property type="nucleotide sequence ID" value="NZ_NIQC01000003.1"/>
</dbReference>
<reference evidence="6 7" key="1">
    <citation type="submission" date="2017-06" db="EMBL/GenBank/DDBJ databases">
        <title>Draft Genome Sequence of Natranaerobius trueperi halophilic, alkalithermophilic bacteria from soda lakes.</title>
        <authorList>
            <person name="Zhao B."/>
        </authorList>
    </citation>
    <scope>NUCLEOTIDE SEQUENCE [LARGE SCALE GENOMIC DNA]</scope>
    <source>
        <strain evidence="6 7">DSM 18760</strain>
    </source>
</reference>
<evidence type="ECO:0000259" key="3">
    <source>
        <dbReference type="Pfam" id="PF03050"/>
    </source>
</evidence>
<dbReference type="InterPro" id="IPR024463">
    <property type="entry name" value="Transposase_TnpC_homeodom"/>
</dbReference>
<protein>
    <submittedName>
        <fullName evidence="6">IS66 family transposase</fullName>
    </submittedName>
</protein>
<keyword evidence="7" id="KW-1185">Reference proteome</keyword>
<name>A0A226C2R5_9FIRM</name>
<evidence type="ECO:0000313" key="7">
    <source>
        <dbReference type="Proteomes" id="UP000214588"/>
    </source>
</evidence>
<dbReference type="Pfam" id="PF13005">
    <property type="entry name" value="zf-IS66"/>
    <property type="match status" value="1"/>
</dbReference>
<evidence type="ECO:0000313" key="6">
    <source>
        <dbReference type="EMBL" id="OWZ84680.1"/>
    </source>
</evidence>
<dbReference type="Proteomes" id="UP000214588">
    <property type="component" value="Unassembled WGS sequence"/>
</dbReference>
<dbReference type="AlphaFoldDB" id="A0A226C2R5"/>
<dbReference type="PANTHER" id="PTHR33678">
    <property type="entry name" value="BLL1576 PROTEIN"/>
    <property type="match status" value="1"/>
</dbReference>
<gene>
    <name evidence="6" type="ORF">CDO51_02650</name>
</gene>
<keyword evidence="1" id="KW-0175">Coiled coil</keyword>
<evidence type="ECO:0000256" key="2">
    <source>
        <dbReference type="SAM" id="MobiDB-lite"/>
    </source>
</evidence>
<dbReference type="InterPro" id="IPR024474">
    <property type="entry name" value="Znf_dom_IS66"/>
</dbReference>
<dbReference type="InterPro" id="IPR052344">
    <property type="entry name" value="Transposase-related"/>
</dbReference>
<sequence length="362" mass="41616">MANQEETIQQLQDRCAKQERQIAELKSQNDWLKEQFKLNQKRQFGSSSEASSPDQIQLFNETEKEADVSAKEPELEEITYKRRKSKGQRDIQLDGLEEEVIEHRLSSEEQVCSCCGDNLHEMSTEERREVKIVPAKAKVVKHIKFVYSCRKCDKENTTTPVKTAPSPNPVISGSLASPSSVAYIMTQKYLEAQPLYRQEQNLSRLSIKLSRQTMANWMIKTANDWLTPLYNRLHKLLLNHKTLHADETTLQVLKEDGRKASSKSFLWLYRTGENANPIVLYDYQTTRASKHPIKFLKEFEGYLHVDGYPGYNDIPNVSLVGCLSHARRKFDEALSALPKDKQNADLASRQGLEYCNKLFAIE</sequence>
<feature type="compositionally biased region" description="Polar residues" evidence="2">
    <location>
        <begin position="42"/>
        <end position="60"/>
    </location>
</feature>
<accession>A0A226C2R5</accession>